<evidence type="ECO:0000256" key="3">
    <source>
        <dbReference type="ARBA" id="ARBA00023015"/>
    </source>
</evidence>
<keyword evidence="8" id="KW-1185">Reference proteome</keyword>
<evidence type="ECO:0000256" key="1">
    <source>
        <dbReference type="ARBA" id="ARBA00022723"/>
    </source>
</evidence>
<keyword evidence="4" id="KW-0804">Transcription</keyword>
<keyword evidence="2" id="KW-0862">Zinc</keyword>
<evidence type="ECO:0000256" key="2">
    <source>
        <dbReference type="ARBA" id="ARBA00022833"/>
    </source>
</evidence>
<comment type="caution">
    <text evidence="7">The sequence shown here is derived from an EMBL/GenBank/DDBJ whole genome shotgun (WGS) entry which is preliminary data.</text>
</comment>
<dbReference type="Proteomes" id="UP000812966">
    <property type="component" value="Unassembled WGS sequence"/>
</dbReference>
<dbReference type="PANTHER" id="PTHR47660:SF2">
    <property type="entry name" value="TRANSCRIPTION FACTOR WITH C2H2 AND ZN(2)-CYS(6) DNA BINDING DOMAIN (EUROFUNG)"/>
    <property type="match status" value="1"/>
</dbReference>
<evidence type="ECO:0000313" key="7">
    <source>
        <dbReference type="EMBL" id="KAG7561937.1"/>
    </source>
</evidence>
<keyword evidence="1" id="KW-0479">Metal-binding</keyword>
<feature type="domain" description="Xylanolytic transcriptional activator regulatory" evidence="6">
    <location>
        <begin position="79"/>
        <end position="288"/>
    </location>
</feature>
<dbReference type="CDD" id="cd12148">
    <property type="entry name" value="fungal_TF_MHR"/>
    <property type="match status" value="1"/>
</dbReference>
<accession>A0A8K0JMY2</accession>
<name>A0A8K0JMY2_9TREE</name>
<dbReference type="AlphaFoldDB" id="A0A8K0JMY2"/>
<evidence type="ECO:0000313" key="8">
    <source>
        <dbReference type="Proteomes" id="UP000812966"/>
    </source>
</evidence>
<reference evidence="7" key="1">
    <citation type="submission" date="2020-04" db="EMBL/GenBank/DDBJ databases">
        <title>Analysis of mating type loci in Filobasidium floriforme.</title>
        <authorList>
            <person name="Nowrousian M."/>
        </authorList>
    </citation>
    <scope>NUCLEOTIDE SEQUENCE</scope>
    <source>
        <strain evidence="7">CBS 6242</strain>
    </source>
</reference>
<evidence type="ECO:0000256" key="5">
    <source>
        <dbReference type="ARBA" id="ARBA00023242"/>
    </source>
</evidence>
<dbReference type="GO" id="GO:0006351">
    <property type="term" value="P:DNA-templated transcription"/>
    <property type="evidence" value="ECO:0007669"/>
    <property type="project" value="InterPro"/>
</dbReference>
<dbReference type="PANTHER" id="PTHR47660">
    <property type="entry name" value="TRANSCRIPTION FACTOR WITH C2H2 AND ZN(2)-CYS(6) DNA BINDING DOMAIN (EUROFUNG)-RELATED-RELATED"/>
    <property type="match status" value="1"/>
</dbReference>
<dbReference type="Pfam" id="PF04082">
    <property type="entry name" value="Fungal_trans"/>
    <property type="match status" value="1"/>
</dbReference>
<dbReference type="OrthoDB" id="1405595at2759"/>
<evidence type="ECO:0000259" key="6">
    <source>
        <dbReference type="Pfam" id="PF04082"/>
    </source>
</evidence>
<gene>
    <name evidence="7" type="ORF">FFLO_02666</name>
</gene>
<dbReference type="GO" id="GO:0008270">
    <property type="term" value="F:zinc ion binding"/>
    <property type="evidence" value="ECO:0007669"/>
    <property type="project" value="InterPro"/>
</dbReference>
<dbReference type="InterPro" id="IPR007219">
    <property type="entry name" value="XnlR_reg_dom"/>
</dbReference>
<dbReference type="EMBL" id="JABELV010000043">
    <property type="protein sequence ID" value="KAG7561937.1"/>
    <property type="molecule type" value="Genomic_DNA"/>
</dbReference>
<sequence length="557" mass="62379">MNWQPAGKAFTLGASKYIDEVAKESDIDPHLRQRWSRYWIDERVRKAIVNSFALAKAMPGPDVSRFVMPSSVHTLNHFISLYFEHFHEQFPILHLPTFEPSQSPPLSVAAMICVGACYSDRSGARTFAVEMIEVLRKTLNALFEHDSTNLRSASSIHAYLLVMLAGLLIGNKRTYELAEASRGTLINLCRRADLLGATSVTVLESGLKSGNPDERWRTWAALESRKRLGGAISLVDTIFPALLDIPAYHSHGEMLKTALPCDEIYFAAPTAKAWSNLLGSSPSPPCPFFTMASAALLTPTYVEEQNRIAPIPCLNPFAALLTVSALHHHIYEFRAQLGAYTGSGLPVPLYRPGSEERMRDGFEGRRQWLRESLDIWWKHYYDLNPDAPLMNNARALYHLGHVALGVHVQSLYMATGKRGKQAAIDVLTELQSWAPSEDACHAVKHSLGLLEVLSHSKRTSPYYPLCVFVATLSTWAFVKHLPVDDRDQEQIALLGEVQRWLTPTTVTHDHEDRYIRKKILQKGAKLLSETKAWRIGSAFALVLLKEAEMDLDRNGTV</sequence>
<proteinExistence type="predicted"/>
<keyword evidence="3" id="KW-0805">Transcription regulation</keyword>
<protein>
    <recommendedName>
        <fullName evidence="6">Xylanolytic transcriptional activator regulatory domain-containing protein</fullName>
    </recommendedName>
</protein>
<dbReference type="GO" id="GO:0003677">
    <property type="term" value="F:DNA binding"/>
    <property type="evidence" value="ECO:0007669"/>
    <property type="project" value="InterPro"/>
</dbReference>
<keyword evidence="5" id="KW-0539">Nucleus</keyword>
<evidence type="ECO:0000256" key="4">
    <source>
        <dbReference type="ARBA" id="ARBA00023163"/>
    </source>
</evidence>
<organism evidence="7 8">
    <name type="scientific">Filobasidium floriforme</name>
    <dbReference type="NCBI Taxonomy" id="5210"/>
    <lineage>
        <taxon>Eukaryota</taxon>
        <taxon>Fungi</taxon>
        <taxon>Dikarya</taxon>
        <taxon>Basidiomycota</taxon>
        <taxon>Agaricomycotina</taxon>
        <taxon>Tremellomycetes</taxon>
        <taxon>Filobasidiales</taxon>
        <taxon>Filobasidiaceae</taxon>
        <taxon>Filobasidium</taxon>
    </lineage>
</organism>